<evidence type="ECO:0000259" key="3">
    <source>
        <dbReference type="SMART" id="SM00644"/>
    </source>
</evidence>
<dbReference type="InterPro" id="IPR006619">
    <property type="entry name" value="PGRP_domain_met/bac"/>
</dbReference>
<sequence>MKIKEIPNVKDLRGKTESDGKYKVYDVKCKTDIAIHHSLTDEGDSASFARYHVRHQHWPGIAYHFVILKDGTIEWNHDLGVMSFHVGKANKQAVGICLVGDFRYYEPTRAQKRSLRRLHTILKMEMTDYKRTRGHNEFLGYEWKSCPCFDYRTVLDEKRQEADVQRFRLMTGIFQSAEELIHGKKALMERYSWTLYERADHTHFNPPFRIVTGTFITQEEAEKHARDIEEHLGWKVYVIDA</sequence>
<dbReference type="InterPro" id="IPR002502">
    <property type="entry name" value="Amidase_domain"/>
</dbReference>
<dbReference type="RefSeq" id="WP_051255099.1">
    <property type="nucleotide sequence ID" value="NZ_AULJ01000040.1"/>
</dbReference>
<dbReference type="CDD" id="cd06583">
    <property type="entry name" value="PGRP"/>
    <property type="match status" value="1"/>
</dbReference>
<evidence type="ECO:0000313" key="6">
    <source>
        <dbReference type="Proteomes" id="UP000030403"/>
    </source>
</evidence>
<evidence type="ECO:0000256" key="2">
    <source>
        <dbReference type="ARBA" id="ARBA00032390"/>
    </source>
</evidence>
<dbReference type="AlphaFoldDB" id="A0A0A5G8C3"/>
<accession>A0A0A5G8C3</accession>
<protein>
    <recommendedName>
        <fullName evidence="2">Autolysin</fullName>
    </recommendedName>
    <alternativeName>
        <fullName evidence="1">Cell wall hydrolase</fullName>
    </alternativeName>
</protein>
<evidence type="ECO:0000256" key="1">
    <source>
        <dbReference type="ARBA" id="ARBA00030881"/>
    </source>
</evidence>
<evidence type="ECO:0000259" key="4">
    <source>
        <dbReference type="SMART" id="SM00701"/>
    </source>
</evidence>
<dbReference type="EMBL" id="AVPF01000024">
    <property type="protein sequence ID" value="KGX87423.1"/>
    <property type="molecule type" value="Genomic_DNA"/>
</dbReference>
<dbReference type="eggNOG" id="COG3023">
    <property type="taxonomic scope" value="Bacteria"/>
</dbReference>
<dbReference type="Proteomes" id="UP000030403">
    <property type="component" value="Unassembled WGS sequence"/>
</dbReference>
<gene>
    <name evidence="5" type="ORF">N783_09720</name>
</gene>
<dbReference type="SMART" id="SM00701">
    <property type="entry name" value="PGRP"/>
    <property type="match status" value="1"/>
</dbReference>
<proteinExistence type="predicted"/>
<dbReference type="SUPFAM" id="SSF55846">
    <property type="entry name" value="N-acetylmuramoyl-L-alanine amidase-like"/>
    <property type="match status" value="1"/>
</dbReference>
<dbReference type="Gene3D" id="3.40.80.10">
    <property type="entry name" value="Peptidoglycan recognition protein-like"/>
    <property type="match status" value="1"/>
</dbReference>
<reference evidence="5 6" key="1">
    <citation type="submission" date="2013-08" db="EMBL/GenBank/DDBJ databases">
        <authorList>
            <person name="Huang J."/>
            <person name="Wang G."/>
        </authorList>
    </citation>
    <scope>NUCLEOTIDE SEQUENCE [LARGE SCALE GENOMIC DNA]</scope>
    <source>
        <strain evidence="5 6">BH030004</strain>
    </source>
</reference>
<dbReference type="GO" id="GO:0008270">
    <property type="term" value="F:zinc ion binding"/>
    <property type="evidence" value="ECO:0007669"/>
    <property type="project" value="InterPro"/>
</dbReference>
<dbReference type="OrthoDB" id="9812621at2"/>
<name>A0A0A5G8C3_9BACI</name>
<dbReference type="GO" id="GO:0008745">
    <property type="term" value="F:N-acetylmuramoyl-L-alanine amidase activity"/>
    <property type="evidence" value="ECO:0007669"/>
    <property type="project" value="InterPro"/>
</dbReference>
<feature type="domain" description="Peptidoglycan recognition protein family" evidence="4">
    <location>
        <begin position="7"/>
        <end position="139"/>
    </location>
</feature>
<keyword evidence="6" id="KW-1185">Reference proteome</keyword>
<feature type="domain" description="N-acetylmuramoyl-L-alanine amidase" evidence="3">
    <location>
        <begin position="22"/>
        <end position="148"/>
    </location>
</feature>
<dbReference type="STRING" id="1385511.GCA_000425225_03160"/>
<dbReference type="SMART" id="SM00644">
    <property type="entry name" value="Ami_2"/>
    <property type="match status" value="1"/>
</dbReference>
<comment type="caution">
    <text evidence="5">The sequence shown here is derived from an EMBL/GenBank/DDBJ whole genome shotgun (WGS) entry which is preliminary data.</text>
</comment>
<dbReference type="InterPro" id="IPR036505">
    <property type="entry name" value="Amidase/PGRP_sf"/>
</dbReference>
<evidence type="ECO:0000313" key="5">
    <source>
        <dbReference type="EMBL" id="KGX87423.1"/>
    </source>
</evidence>
<organism evidence="5 6">
    <name type="scientific">Pontibacillus marinus BH030004 = DSM 16465</name>
    <dbReference type="NCBI Taxonomy" id="1385511"/>
    <lineage>
        <taxon>Bacteria</taxon>
        <taxon>Bacillati</taxon>
        <taxon>Bacillota</taxon>
        <taxon>Bacilli</taxon>
        <taxon>Bacillales</taxon>
        <taxon>Bacillaceae</taxon>
        <taxon>Pontibacillus</taxon>
    </lineage>
</organism>
<dbReference type="Pfam" id="PF01510">
    <property type="entry name" value="Amidase_2"/>
    <property type="match status" value="1"/>
</dbReference>
<dbReference type="GO" id="GO:0009253">
    <property type="term" value="P:peptidoglycan catabolic process"/>
    <property type="evidence" value="ECO:0007669"/>
    <property type="project" value="InterPro"/>
</dbReference>